<evidence type="ECO:0000256" key="6">
    <source>
        <dbReference type="HAMAP-Rule" id="MF_01894"/>
    </source>
</evidence>
<dbReference type="GO" id="GO:0016887">
    <property type="term" value="F:ATP hydrolysis activity"/>
    <property type="evidence" value="ECO:0007669"/>
    <property type="project" value="InterPro"/>
</dbReference>
<keyword evidence="3 6" id="KW-0067">ATP-binding</keyword>
<keyword evidence="1 6" id="KW-0963">Cytoplasm</keyword>
<sequence length="1198" mass="132490">MRLKALEMQGFKSFPDKTVLNFNRGITVVVGPNGSGKSNITDAVRWVLGEMSTKNIRGSKMEDVIFGGSDNRRPMGYAEVSLVIDNTCGTGRLESEYDEVTVTRRYYRGGDSEYLINGKTVRLRDIAELFMNTGVGKTGYSNIGQGKIAEIISQKSDERRSVFEEAAGISKYRYKKNEAERKLKDTEANLVRLNDILSELGSRVGPLEKEAAAARKYLDLYEQKKSVDVSLWLYDAEAMRVKATETEKIYMAAKLGLESVDGEISSLEDRSEKLTEKFSAGQRNAEELADKISGYIESRHSIESSARVLENDILHTESRISQTKGELEARRQSLCDAVGRAEELAGTLEECRKRLSGIKDEEEKTVSDAENQKKICEEAEKLILDREDDEKIVEAELLDIKVRLSALEGSHEAENGRSEGIEKEIAASEEQIAKLTDAKNRAERTVSDYGQAIDNEKNALDAKKRGLEELNGGLEKAREELSALCVSADGKRQRAEALSRMDELLEGYNYSVKNVMRAAGSGQVRGICGPVSKLITLKPEYSVAIETALGANIQNIVTENEEAAKAAIAYLKRTNGGRATFYPITSVKAQPPGIRADELKRQRGYVGMADGLLGFDEKYAGVIGYMLGRTAVFDNIDNAAATAKAFGYKIRIVTLDGQLINAGGSFTGGSVKNDSGILTRGAEIAKLKDEIADIERQQKDADGKITDLCGKINSLKNEVASADGKISLLNTMMQAEQTRLEVAKSRLETEVSRRDALIDDLSGLGEAHEHYDSEHRELTESLRAANGDLEEAKKRTKKAVADRNAADDLLAALEKKLNSLMIDMTAAGKDLEAAENSITANDAAVAALEEQVGRSEELIVTLTEKLTDAKNRIEENRVSADALGGDIGELEKERKRVIEENLAFEKEQTEIRDRLRECNRQRETVLRDYTKAENLREQLKNDNDRLAAKIWDDYELTYTAATELGCPAVTEETRPSFGARQTELRNRLRALGSVNVGAIDEYNDVKQRYDFSKGQYDDLCKARESLDGIIGRLEREMKTRFVTAVDEINRNFKVTFRELFGGGSAEISLTDPGNVLTSGIDINVAPPGKIIKNLISLSGGEQAFVAIALIFAILNVNPTPFCIFDEIESALDDVNVVRLAEYMKRYSEKTQFIAITHRRGTMEASDMLYGITMPDRGISRVLSMNVNEVEAKIGGKYN</sequence>
<dbReference type="GO" id="GO:0007062">
    <property type="term" value="P:sister chromatid cohesion"/>
    <property type="evidence" value="ECO:0007669"/>
    <property type="project" value="InterPro"/>
</dbReference>
<dbReference type="InterPro" id="IPR011890">
    <property type="entry name" value="SMC_prok"/>
</dbReference>
<organism evidence="8 9">
    <name type="scientific">Candidatus Colimorpha enterica</name>
    <dbReference type="NCBI Taxonomy" id="3083063"/>
    <lineage>
        <taxon>Bacteria</taxon>
        <taxon>Pseudomonadati</taxon>
        <taxon>Bacteroidota</taxon>
        <taxon>Bacteroidia</taxon>
        <taxon>Bacteroidales</taxon>
        <taxon>Candidatus Colimorpha</taxon>
    </lineage>
</organism>
<dbReference type="GO" id="GO:0007059">
    <property type="term" value="P:chromosome segregation"/>
    <property type="evidence" value="ECO:0007669"/>
    <property type="project" value="UniProtKB-UniRule"/>
</dbReference>
<dbReference type="GO" id="GO:0005737">
    <property type="term" value="C:cytoplasm"/>
    <property type="evidence" value="ECO:0007669"/>
    <property type="project" value="UniProtKB-SubCell"/>
</dbReference>
<evidence type="ECO:0000313" key="8">
    <source>
        <dbReference type="EMBL" id="MCI5755414.1"/>
    </source>
</evidence>
<dbReference type="SUPFAM" id="SSF52540">
    <property type="entry name" value="P-loop containing nucleoside triphosphate hydrolases"/>
    <property type="match status" value="1"/>
</dbReference>
<accession>A0AAE3K1C6</accession>
<dbReference type="InterPro" id="IPR027417">
    <property type="entry name" value="P-loop_NTPase"/>
</dbReference>
<keyword evidence="2 6" id="KW-0547">Nucleotide-binding</keyword>
<dbReference type="EMBL" id="JALEMU010000062">
    <property type="protein sequence ID" value="MCI5755414.1"/>
    <property type="molecule type" value="Genomic_DNA"/>
</dbReference>
<feature type="coiled-coil region" evidence="6">
    <location>
        <begin position="169"/>
        <end position="203"/>
    </location>
</feature>
<protein>
    <recommendedName>
        <fullName evidence="6">Chromosome partition protein Smc</fullName>
    </recommendedName>
</protein>
<comment type="subcellular location">
    <subcellularLocation>
        <location evidence="6">Cytoplasm</location>
    </subcellularLocation>
</comment>
<dbReference type="InterPro" id="IPR003395">
    <property type="entry name" value="RecF/RecN/SMC_N"/>
</dbReference>
<dbReference type="Gene3D" id="1.20.1060.20">
    <property type="match status" value="1"/>
</dbReference>
<dbReference type="SUPFAM" id="SSF57997">
    <property type="entry name" value="Tropomyosin"/>
    <property type="match status" value="1"/>
</dbReference>
<dbReference type="Pfam" id="PF06470">
    <property type="entry name" value="SMC_hinge"/>
    <property type="match status" value="1"/>
</dbReference>
<dbReference type="InterPro" id="IPR036277">
    <property type="entry name" value="SMC_hinge_sf"/>
</dbReference>
<dbReference type="Pfam" id="PF02463">
    <property type="entry name" value="SMC_N"/>
    <property type="match status" value="1"/>
</dbReference>
<dbReference type="GO" id="GO:0006260">
    <property type="term" value="P:DNA replication"/>
    <property type="evidence" value="ECO:0007669"/>
    <property type="project" value="UniProtKB-UniRule"/>
</dbReference>
<feature type="domain" description="SMC hinge" evidence="7">
    <location>
        <begin position="525"/>
        <end position="643"/>
    </location>
</feature>
<evidence type="ECO:0000256" key="1">
    <source>
        <dbReference type="ARBA" id="ARBA00022490"/>
    </source>
</evidence>
<feature type="binding site" evidence="6">
    <location>
        <begin position="32"/>
        <end position="39"/>
    </location>
    <ligand>
        <name>ATP</name>
        <dbReference type="ChEBI" id="CHEBI:30616"/>
    </ligand>
</feature>
<evidence type="ECO:0000256" key="4">
    <source>
        <dbReference type="ARBA" id="ARBA00023054"/>
    </source>
</evidence>
<evidence type="ECO:0000313" key="9">
    <source>
        <dbReference type="Proteomes" id="UP001139365"/>
    </source>
</evidence>
<comment type="subunit">
    <text evidence="6">Homodimer.</text>
</comment>
<dbReference type="GO" id="GO:0030261">
    <property type="term" value="P:chromosome condensation"/>
    <property type="evidence" value="ECO:0007669"/>
    <property type="project" value="InterPro"/>
</dbReference>
<feature type="coiled-coil region" evidence="6">
    <location>
        <begin position="418"/>
        <end position="480"/>
    </location>
</feature>
<comment type="caution">
    <text evidence="8">The sequence shown here is derived from an EMBL/GenBank/DDBJ whole genome shotgun (WGS) entry which is preliminary data.</text>
</comment>
<evidence type="ECO:0000256" key="2">
    <source>
        <dbReference type="ARBA" id="ARBA00022741"/>
    </source>
</evidence>
<dbReference type="Gene3D" id="1.20.5.340">
    <property type="match status" value="1"/>
</dbReference>
<dbReference type="GO" id="GO:0005524">
    <property type="term" value="F:ATP binding"/>
    <property type="evidence" value="ECO:0007669"/>
    <property type="project" value="UniProtKB-UniRule"/>
</dbReference>
<dbReference type="SUPFAM" id="SSF75553">
    <property type="entry name" value="Smc hinge domain"/>
    <property type="match status" value="1"/>
</dbReference>
<dbReference type="HAMAP" id="MF_01894">
    <property type="entry name" value="Smc_prok"/>
    <property type="match status" value="1"/>
</dbReference>
<dbReference type="PIRSF" id="PIRSF005719">
    <property type="entry name" value="SMC"/>
    <property type="match status" value="1"/>
</dbReference>
<evidence type="ECO:0000259" key="7">
    <source>
        <dbReference type="SMART" id="SM00968"/>
    </source>
</evidence>
<dbReference type="GO" id="GO:0003677">
    <property type="term" value="F:DNA binding"/>
    <property type="evidence" value="ECO:0007669"/>
    <property type="project" value="UniProtKB-UniRule"/>
</dbReference>
<dbReference type="GO" id="GO:0005694">
    <property type="term" value="C:chromosome"/>
    <property type="evidence" value="ECO:0007669"/>
    <property type="project" value="InterPro"/>
</dbReference>
<feature type="coiled-coil region" evidence="6">
    <location>
        <begin position="341"/>
        <end position="379"/>
    </location>
</feature>
<dbReference type="Gene3D" id="3.30.70.1620">
    <property type="match status" value="1"/>
</dbReference>
<proteinExistence type="inferred from homology"/>
<dbReference type="Proteomes" id="UP001139365">
    <property type="component" value="Unassembled WGS sequence"/>
</dbReference>
<keyword evidence="4 6" id="KW-0175">Coiled coil</keyword>
<dbReference type="NCBIfam" id="TIGR02168">
    <property type="entry name" value="SMC_prok_B"/>
    <property type="match status" value="1"/>
</dbReference>
<comment type="domain">
    <text evidence="6">Contains large globular domains required for ATP hydrolysis at each terminus and a third globular domain forming a flexible hinge near the middle of the molecule. These domains are separated by coiled-coil structures.</text>
</comment>
<name>A0AAE3K1C6_9BACT</name>
<dbReference type="AlphaFoldDB" id="A0AAE3K1C6"/>
<comment type="function">
    <text evidence="6">Required for chromosome condensation and partitioning.</text>
</comment>
<evidence type="ECO:0000256" key="3">
    <source>
        <dbReference type="ARBA" id="ARBA00022840"/>
    </source>
</evidence>
<reference evidence="8 9" key="1">
    <citation type="submission" date="2022-03" db="EMBL/GenBank/DDBJ databases">
        <title>Metagenome-assembled genomes from swine fecal metagenomes.</title>
        <authorList>
            <person name="Holman D.B."/>
            <person name="Kommadath A."/>
        </authorList>
    </citation>
    <scope>NUCLEOTIDE SEQUENCE [LARGE SCALE GENOMIC DNA]</scope>
    <source>
        <strain evidence="8">SUG147</strain>
    </source>
</reference>
<dbReference type="Gene3D" id="3.40.50.300">
    <property type="entry name" value="P-loop containing nucleotide triphosphate hydrolases"/>
    <property type="match status" value="2"/>
</dbReference>
<dbReference type="InterPro" id="IPR024704">
    <property type="entry name" value="SMC"/>
</dbReference>
<keyword evidence="5 6" id="KW-0238">DNA-binding</keyword>
<dbReference type="PANTHER" id="PTHR43977">
    <property type="entry name" value="STRUCTURAL MAINTENANCE OF CHROMOSOMES PROTEIN 3"/>
    <property type="match status" value="1"/>
</dbReference>
<comment type="similarity">
    <text evidence="6">Belongs to the SMC family.</text>
</comment>
<gene>
    <name evidence="6 8" type="primary">smc</name>
    <name evidence="8" type="ORF">MR241_03880</name>
</gene>
<feature type="coiled-coil region" evidence="6">
    <location>
        <begin position="775"/>
        <end position="949"/>
    </location>
</feature>
<dbReference type="SMART" id="SM00968">
    <property type="entry name" value="SMC_hinge"/>
    <property type="match status" value="1"/>
</dbReference>
<evidence type="ECO:0000256" key="5">
    <source>
        <dbReference type="ARBA" id="ARBA00023125"/>
    </source>
</evidence>
<dbReference type="InterPro" id="IPR010935">
    <property type="entry name" value="SMC_hinge"/>
</dbReference>